<evidence type="ECO:0000313" key="3">
    <source>
        <dbReference type="EMBL" id="PIK54768.1"/>
    </source>
</evidence>
<feature type="transmembrane region" description="Helical" evidence="2">
    <location>
        <begin position="102"/>
        <end position="124"/>
    </location>
</feature>
<dbReference type="Proteomes" id="UP000230750">
    <property type="component" value="Unassembled WGS sequence"/>
</dbReference>
<keyword evidence="2" id="KW-0472">Membrane</keyword>
<comment type="caution">
    <text evidence="3">The sequence shown here is derived from an EMBL/GenBank/DDBJ whole genome shotgun (WGS) entry which is preliminary data.</text>
</comment>
<dbReference type="STRING" id="307972.A0A2G8L3F1"/>
<keyword evidence="2" id="KW-0812">Transmembrane</keyword>
<feature type="region of interest" description="Disordered" evidence="1">
    <location>
        <begin position="276"/>
        <end position="307"/>
    </location>
</feature>
<feature type="compositionally biased region" description="Low complexity" evidence="1">
    <location>
        <begin position="187"/>
        <end position="201"/>
    </location>
</feature>
<reference evidence="3 4" key="1">
    <citation type="journal article" date="2017" name="PLoS Biol.">
        <title>The sea cucumber genome provides insights into morphological evolution and visceral regeneration.</title>
        <authorList>
            <person name="Zhang X."/>
            <person name="Sun L."/>
            <person name="Yuan J."/>
            <person name="Sun Y."/>
            <person name="Gao Y."/>
            <person name="Zhang L."/>
            <person name="Li S."/>
            <person name="Dai H."/>
            <person name="Hamel J.F."/>
            <person name="Liu C."/>
            <person name="Yu Y."/>
            <person name="Liu S."/>
            <person name="Lin W."/>
            <person name="Guo K."/>
            <person name="Jin S."/>
            <person name="Xu P."/>
            <person name="Storey K.B."/>
            <person name="Huan P."/>
            <person name="Zhang T."/>
            <person name="Zhou Y."/>
            <person name="Zhang J."/>
            <person name="Lin C."/>
            <person name="Li X."/>
            <person name="Xing L."/>
            <person name="Huo D."/>
            <person name="Sun M."/>
            <person name="Wang L."/>
            <person name="Mercier A."/>
            <person name="Li F."/>
            <person name="Yang H."/>
            <person name="Xiang J."/>
        </authorList>
    </citation>
    <scope>NUCLEOTIDE SEQUENCE [LARGE SCALE GENOMIC DNA]</scope>
    <source>
        <strain evidence="3">Shaxun</strain>
        <tissue evidence="3">Muscle</tissue>
    </source>
</reference>
<feature type="region of interest" description="Disordered" evidence="1">
    <location>
        <begin position="180"/>
        <end position="260"/>
    </location>
</feature>
<feature type="region of interest" description="Disordered" evidence="1">
    <location>
        <begin position="139"/>
        <end position="167"/>
    </location>
</feature>
<keyword evidence="2" id="KW-1133">Transmembrane helix</keyword>
<organism evidence="3 4">
    <name type="scientific">Stichopus japonicus</name>
    <name type="common">Sea cucumber</name>
    <dbReference type="NCBI Taxonomy" id="307972"/>
    <lineage>
        <taxon>Eukaryota</taxon>
        <taxon>Metazoa</taxon>
        <taxon>Echinodermata</taxon>
        <taxon>Eleutherozoa</taxon>
        <taxon>Echinozoa</taxon>
        <taxon>Holothuroidea</taxon>
        <taxon>Aspidochirotacea</taxon>
        <taxon>Aspidochirotida</taxon>
        <taxon>Stichopodidae</taxon>
        <taxon>Apostichopus</taxon>
    </lineage>
</organism>
<sequence>MCGCCMGSIIFILGVLESVAWFLCYQICLDSSTFGGNYYLGLVTGLLAIVVGILAITYLCLLHSYLVIVSLLVDVPLLFSSSICLIISAVNSSVERSDGGDGVLLIAQSVLSTFIALLSVIFAVQYCCIQNTSFNEEESAESENQIGVRRGPQRYNPYVDDDARSLPNGRFSEIPAVITQSYHVSQPTTTTSPTGSNSNNPRYDRRNGGIHNNVNQPQPTDRVGRTASMYLGRRPSRGVNNRSHVFPNGRTPRQADDDSLQSFNLGPILGNFDLRNSPDDLANGSSGHVNAGADDDNLPDFDSRFKS</sequence>
<feature type="transmembrane region" description="Helical" evidence="2">
    <location>
        <begin position="65"/>
        <end position="90"/>
    </location>
</feature>
<evidence type="ECO:0000256" key="1">
    <source>
        <dbReference type="SAM" id="MobiDB-lite"/>
    </source>
</evidence>
<feature type="compositionally biased region" description="Polar residues" evidence="1">
    <location>
        <begin position="210"/>
        <end position="219"/>
    </location>
</feature>
<feature type="transmembrane region" description="Helical" evidence="2">
    <location>
        <begin position="6"/>
        <end position="25"/>
    </location>
</feature>
<evidence type="ECO:0000256" key="2">
    <source>
        <dbReference type="SAM" id="Phobius"/>
    </source>
</evidence>
<dbReference type="EMBL" id="MRZV01000234">
    <property type="protein sequence ID" value="PIK54768.1"/>
    <property type="molecule type" value="Genomic_DNA"/>
</dbReference>
<proteinExistence type="predicted"/>
<name>A0A2G8L3F1_STIJA</name>
<gene>
    <name evidence="3" type="ORF">BSL78_08290</name>
</gene>
<dbReference type="AlphaFoldDB" id="A0A2G8L3F1"/>
<keyword evidence="4" id="KW-1185">Reference proteome</keyword>
<evidence type="ECO:0000313" key="4">
    <source>
        <dbReference type="Proteomes" id="UP000230750"/>
    </source>
</evidence>
<protein>
    <submittedName>
        <fullName evidence="3">Uncharacterized protein</fullName>
    </submittedName>
</protein>
<feature type="transmembrane region" description="Helical" evidence="2">
    <location>
        <begin position="37"/>
        <end position="59"/>
    </location>
</feature>
<dbReference type="OrthoDB" id="10496309at2759"/>
<accession>A0A2G8L3F1</accession>